<gene>
    <name evidence="1" type="ORF">WG66_5083</name>
</gene>
<accession>A0A0W0G1C9</accession>
<sequence length="17" mass="1943">MRNNSRSLIGTDDTTVY</sequence>
<comment type="caution">
    <text evidence="1">The sequence shown here is derived from an EMBL/GenBank/DDBJ whole genome shotgun (WGS) entry which is preliminary data.</text>
</comment>
<evidence type="ECO:0000313" key="1">
    <source>
        <dbReference type="EMBL" id="KTB42356.1"/>
    </source>
</evidence>
<dbReference type="Proteomes" id="UP000054988">
    <property type="component" value="Unassembled WGS sequence"/>
</dbReference>
<proteinExistence type="predicted"/>
<protein>
    <submittedName>
        <fullName evidence="1">Uncharacterized protein</fullName>
    </submittedName>
</protein>
<name>A0A0W0G1C9_MONRR</name>
<organism evidence="1 2">
    <name type="scientific">Moniliophthora roreri</name>
    <name type="common">Frosty pod rot fungus</name>
    <name type="synonym">Monilia roreri</name>
    <dbReference type="NCBI Taxonomy" id="221103"/>
    <lineage>
        <taxon>Eukaryota</taxon>
        <taxon>Fungi</taxon>
        <taxon>Dikarya</taxon>
        <taxon>Basidiomycota</taxon>
        <taxon>Agaricomycotina</taxon>
        <taxon>Agaricomycetes</taxon>
        <taxon>Agaricomycetidae</taxon>
        <taxon>Agaricales</taxon>
        <taxon>Marasmiineae</taxon>
        <taxon>Marasmiaceae</taxon>
        <taxon>Moniliophthora</taxon>
    </lineage>
</organism>
<evidence type="ECO:0000313" key="2">
    <source>
        <dbReference type="Proteomes" id="UP000054988"/>
    </source>
</evidence>
<dbReference type="EMBL" id="LATX01001343">
    <property type="protein sequence ID" value="KTB42356.1"/>
    <property type="molecule type" value="Genomic_DNA"/>
</dbReference>
<dbReference type="AlphaFoldDB" id="A0A0W0G1C9"/>
<reference evidence="1 2" key="1">
    <citation type="submission" date="2015-12" db="EMBL/GenBank/DDBJ databases">
        <title>Draft genome sequence of Moniliophthora roreri, the causal agent of frosty pod rot of cacao.</title>
        <authorList>
            <person name="Aime M.C."/>
            <person name="Diaz-Valderrama J.R."/>
            <person name="Kijpornyongpan T."/>
            <person name="Phillips-Mora W."/>
        </authorList>
    </citation>
    <scope>NUCLEOTIDE SEQUENCE [LARGE SCALE GENOMIC DNA]</scope>
    <source>
        <strain evidence="1 2">MCA 2952</strain>
    </source>
</reference>